<keyword evidence="2" id="KW-0805">Transcription regulation</keyword>
<dbReference type="Gene3D" id="3.40.190.10">
    <property type="entry name" value="Periplasmic binding protein-like II"/>
    <property type="match status" value="2"/>
</dbReference>
<dbReference type="SUPFAM" id="SSF53850">
    <property type="entry name" value="Periplasmic binding protein-like II"/>
    <property type="match status" value="1"/>
</dbReference>
<dbReference type="InterPro" id="IPR036388">
    <property type="entry name" value="WH-like_DNA-bd_sf"/>
</dbReference>
<keyword evidence="7" id="KW-1185">Reference proteome</keyword>
<evidence type="ECO:0000256" key="3">
    <source>
        <dbReference type="ARBA" id="ARBA00023125"/>
    </source>
</evidence>
<dbReference type="SUPFAM" id="SSF46785">
    <property type="entry name" value="Winged helix' DNA-binding domain"/>
    <property type="match status" value="1"/>
</dbReference>
<dbReference type="GO" id="GO:0010628">
    <property type="term" value="P:positive regulation of gene expression"/>
    <property type="evidence" value="ECO:0007669"/>
    <property type="project" value="TreeGrafter"/>
</dbReference>
<dbReference type="RefSeq" id="WP_046211375.1">
    <property type="nucleotide sequence ID" value="NZ_BSKQ01000001.1"/>
</dbReference>
<keyword evidence="3" id="KW-0238">DNA-binding</keyword>
<organism evidence="6 7">
    <name type="scientific">Phaeobacter italicus</name>
    <dbReference type="NCBI Taxonomy" id="481446"/>
    <lineage>
        <taxon>Bacteria</taxon>
        <taxon>Pseudomonadati</taxon>
        <taxon>Pseudomonadota</taxon>
        <taxon>Alphaproteobacteria</taxon>
        <taxon>Rhodobacterales</taxon>
        <taxon>Roseobacteraceae</taxon>
        <taxon>Phaeobacter</taxon>
    </lineage>
</organism>
<evidence type="ECO:0000313" key="7">
    <source>
        <dbReference type="Proteomes" id="UP000043764"/>
    </source>
</evidence>
<evidence type="ECO:0000256" key="4">
    <source>
        <dbReference type="ARBA" id="ARBA00023163"/>
    </source>
</evidence>
<dbReference type="AlphaFoldDB" id="A0A0H5D546"/>
<dbReference type="PROSITE" id="PS50931">
    <property type="entry name" value="HTH_LYSR"/>
    <property type="match status" value="1"/>
</dbReference>
<feature type="domain" description="HTH lysR-type" evidence="5">
    <location>
        <begin position="1"/>
        <end position="58"/>
    </location>
</feature>
<dbReference type="GeneID" id="78399044"/>
<dbReference type="GO" id="GO:0043565">
    <property type="term" value="F:sequence-specific DNA binding"/>
    <property type="evidence" value="ECO:0007669"/>
    <property type="project" value="TreeGrafter"/>
</dbReference>
<dbReference type="STRING" id="481446.NIT7645_03452"/>
<proteinExistence type="inferred from homology"/>
<comment type="similarity">
    <text evidence="1">Belongs to the LysR transcriptional regulatory family.</text>
</comment>
<dbReference type="InterPro" id="IPR005119">
    <property type="entry name" value="LysR_subst-bd"/>
</dbReference>
<name>A0A0H5D546_9RHOB</name>
<dbReference type="Proteomes" id="UP000043764">
    <property type="component" value="Unassembled WGS sequence"/>
</dbReference>
<sequence>MNLSQMTAFRAVMSSASLSEAAEKLGRTQPAVSLAIRSLEETLGLQLFERRGRQLVPVPEAQYLYAETREILDRVNSVTGTMKSLQAGQRGSLNLACMPGPSTFLFPRFVSRSVGDNPEIHVSLSSRTSPQIRELAATQGIDFGFADMIGRAPSRGTFRQETISADCYCAMPHDHPLAAKETTDWEDLDGVPLGLLQSTHISHKQTVAQLQAVGAQANVVLDSQFFLPMMPFISAGRCLSVVDPLTAVTEQEISMTGGQVVFRRMAHGFRYEYTIVSPIFRPLSQLASRLKIGWQEEVMGLLHQLGANPQMTADDSAETAP</sequence>
<reference evidence="7" key="1">
    <citation type="submission" date="2015-05" db="EMBL/GenBank/DDBJ databases">
        <authorList>
            <person name="Rodrigo-Torres Lidia"/>
            <person name="Arahal R.David."/>
        </authorList>
    </citation>
    <scope>NUCLEOTIDE SEQUENCE [LARGE SCALE GENOMIC DNA]</scope>
    <source>
        <strain evidence="7">CECT 7321</strain>
    </source>
</reference>
<evidence type="ECO:0000259" key="5">
    <source>
        <dbReference type="PROSITE" id="PS50931"/>
    </source>
</evidence>
<dbReference type="InterPro" id="IPR000847">
    <property type="entry name" value="LysR_HTH_N"/>
</dbReference>
<keyword evidence="4" id="KW-0804">Transcription</keyword>
<evidence type="ECO:0000256" key="1">
    <source>
        <dbReference type="ARBA" id="ARBA00009437"/>
    </source>
</evidence>
<dbReference type="PRINTS" id="PR00039">
    <property type="entry name" value="HTHLYSR"/>
</dbReference>
<evidence type="ECO:0000256" key="2">
    <source>
        <dbReference type="ARBA" id="ARBA00023015"/>
    </source>
</evidence>
<dbReference type="PANTHER" id="PTHR30427">
    <property type="entry name" value="TRANSCRIPTIONAL ACTIVATOR PROTEIN LYSR"/>
    <property type="match status" value="1"/>
</dbReference>
<dbReference type="Pfam" id="PF03466">
    <property type="entry name" value="LysR_substrate"/>
    <property type="match status" value="1"/>
</dbReference>
<dbReference type="EMBL" id="CVRL01000037">
    <property type="protein sequence ID" value="CRL12149.1"/>
    <property type="molecule type" value="Genomic_DNA"/>
</dbReference>
<protein>
    <submittedName>
        <fullName evidence="6">HTH-type transcriptional activator CmpR</fullName>
    </submittedName>
</protein>
<dbReference type="InterPro" id="IPR036390">
    <property type="entry name" value="WH_DNA-bd_sf"/>
</dbReference>
<evidence type="ECO:0000313" key="6">
    <source>
        <dbReference type="EMBL" id="CRL12149.1"/>
    </source>
</evidence>
<dbReference type="GO" id="GO:0003700">
    <property type="term" value="F:DNA-binding transcription factor activity"/>
    <property type="evidence" value="ECO:0007669"/>
    <property type="project" value="InterPro"/>
</dbReference>
<dbReference type="Gene3D" id="1.10.10.10">
    <property type="entry name" value="Winged helix-like DNA-binding domain superfamily/Winged helix DNA-binding domain"/>
    <property type="match status" value="1"/>
</dbReference>
<dbReference type="PANTHER" id="PTHR30427:SF1">
    <property type="entry name" value="TRANSCRIPTIONAL ACTIVATOR PROTEIN LYSR"/>
    <property type="match status" value="1"/>
</dbReference>
<accession>A0A0H5D546</accession>
<dbReference type="Pfam" id="PF00126">
    <property type="entry name" value="HTH_1"/>
    <property type="match status" value="1"/>
</dbReference>
<gene>
    <name evidence="6" type="primary">cmpR</name>
    <name evidence="6" type="ORF">NIT7321_03021</name>
</gene>